<dbReference type="Gene3D" id="3.40.50.720">
    <property type="entry name" value="NAD(P)-binding Rossmann-like Domain"/>
    <property type="match status" value="1"/>
</dbReference>
<evidence type="ECO:0000313" key="2">
    <source>
        <dbReference type="EMBL" id="EJZ07028.1"/>
    </source>
</evidence>
<keyword evidence="3" id="KW-1185">Reference proteome</keyword>
<dbReference type="PANTHER" id="PTHR43162:SF1">
    <property type="entry name" value="PRESTALK A DIFFERENTIATION PROTEIN A"/>
    <property type="match status" value="1"/>
</dbReference>
<dbReference type="InterPro" id="IPR016040">
    <property type="entry name" value="NAD(P)-bd_dom"/>
</dbReference>
<dbReference type="SUPFAM" id="SSF51735">
    <property type="entry name" value="NAD(P)-binding Rossmann-fold domains"/>
    <property type="match status" value="1"/>
</dbReference>
<gene>
    <name evidence="2" type="ORF">MVAC_19903</name>
</gene>
<proteinExistence type="predicted"/>
<dbReference type="EMBL" id="ALQA01000048">
    <property type="protein sequence ID" value="EJZ07028.1"/>
    <property type="molecule type" value="Genomic_DNA"/>
</dbReference>
<protein>
    <recommendedName>
        <fullName evidence="1">NAD(P)-binding domain-containing protein</fullName>
    </recommendedName>
</protein>
<dbReference type="RefSeq" id="WP_003930823.1">
    <property type="nucleotide sequence ID" value="NZ_JH814691.1"/>
</dbReference>
<evidence type="ECO:0000259" key="1">
    <source>
        <dbReference type="Pfam" id="PF13460"/>
    </source>
</evidence>
<sequence length="278" mass="29602">MAHDTTLVLGATGKTGRRVTARLRLAGVPVRTASRSSPTPFDWTDPDGWDAVLDGVGAVYVVAPTVPGPVHEFIARAESAGVRRAVLLSGRGADTWGDSPFGLDMRSAEDAVRGSALEWTILRPNNFDQDFDEDVFHAPLLGGTLALPAGEVPEPFIDVEDVADVAAAVLTQPGRHAGLVYEMSGPRALTFAEAADLISRASGMPVTYKQISPAEYTAQLVDDGWARTDAEHVAEMFVMMARASLAEPVDGVAQVLGRPPRTFEDYVVRAAAAGAWHR</sequence>
<dbReference type="Proteomes" id="UP000006072">
    <property type="component" value="Unassembled WGS sequence"/>
</dbReference>
<dbReference type="eggNOG" id="COG0702">
    <property type="taxonomic scope" value="Bacteria"/>
</dbReference>
<dbReference type="AlphaFoldDB" id="K0UWP7"/>
<feature type="domain" description="NAD(P)-binding" evidence="1">
    <location>
        <begin position="10"/>
        <end position="173"/>
    </location>
</feature>
<dbReference type="InterPro" id="IPR051604">
    <property type="entry name" value="Ergot_Alk_Oxidoreductase"/>
</dbReference>
<dbReference type="PATRIC" id="fig|1194972.3.peg.3964"/>
<dbReference type="HOGENOM" id="CLU_007383_10_6_11"/>
<dbReference type="InterPro" id="IPR036291">
    <property type="entry name" value="NAD(P)-bd_dom_sf"/>
</dbReference>
<dbReference type="Pfam" id="PF13460">
    <property type="entry name" value="NAD_binding_10"/>
    <property type="match status" value="1"/>
</dbReference>
<reference evidence="2 3" key="1">
    <citation type="journal article" date="2012" name="J. Bacteriol.">
        <title>Complete Genome Sequence of Mycobacterium vaccae Type Strain ATCC 25954.</title>
        <authorList>
            <person name="Ho Y.S."/>
            <person name="Adroub S.A."/>
            <person name="Abadi M."/>
            <person name="Al Alwan B."/>
            <person name="Alkhateeb R."/>
            <person name="Gao G."/>
            <person name="Ragab A."/>
            <person name="Ali S."/>
            <person name="van Soolingen D."/>
            <person name="Bitter W."/>
            <person name="Pain A."/>
            <person name="Abdallah A.M."/>
        </authorList>
    </citation>
    <scope>NUCLEOTIDE SEQUENCE [LARGE SCALE GENOMIC DNA]</scope>
    <source>
        <strain evidence="2 3">ATCC 25954</strain>
    </source>
</reference>
<accession>K0UWP7</accession>
<dbReference type="Gene3D" id="3.90.25.10">
    <property type="entry name" value="UDP-galactose 4-epimerase, domain 1"/>
    <property type="match status" value="1"/>
</dbReference>
<organism evidence="2 3">
    <name type="scientific">Mycolicibacterium vaccae ATCC 25954</name>
    <dbReference type="NCBI Taxonomy" id="1194972"/>
    <lineage>
        <taxon>Bacteria</taxon>
        <taxon>Bacillati</taxon>
        <taxon>Actinomycetota</taxon>
        <taxon>Actinomycetes</taxon>
        <taxon>Mycobacteriales</taxon>
        <taxon>Mycobacteriaceae</taxon>
        <taxon>Mycolicibacterium</taxon>
    </lineage>
</organism>
<comment type="caution">
    <text evidence="2">The sequence shown here is derived from an EMBL/GenBank/DDBJ whole genome shotgun (WGS) entry which is preliminary data.</text>
</comment>
<dbReference type="PANTHER" id="PTHR43162">
    <property type="match status" value="1"/>
</dbReference>
<name>K0UWP7_MYCVA</name>
<evidence type="ECO:0000313" key="3">
    <source>
        <dbReference type="Proteomes" id="UP000006072"/>
    </source>
</evidence>